<dbReference type="OrthoDB" id="10371358at2759"/>
<feature type="transmembrane region" description="Helical" evidence="1">
    <location>
        <begin position="395"/>
        <end position="415"/>
    </location>
</feature>
<keyword evidence="1" id="KW-1133">Transmembrane helix</keyword>
<organism evidence="2 3">
    <name type="scientific">Actinomortierella ambigua</name>
    <dbReference type="NCBI Taxonomy" id="1343610"/>
    <lineage>
        <taxon>Eukaryota</taxon>
        <taxon>Fungi</taxon>
        <taxon>Fungi incertae sedis</taxon>
        <taxon>Mucoromycota</taxon>
        <taxon>Mortierellomycotina</taxon>
        <taxon>Mortierellomycetes</taxon>
        <taxon>Mortierellales</taxon>
        <taxon>Mortierellaceae</taxon>
        <taxon>Actinomortierella</taxon>
    </lineage>
</organism>
<keyword evidence="1" id="KW-0812">Transmembrane</keyword>
<keyword evidence="1" id="KW-0472">Membrane</keyword>
<dbReference type="Proteomes" id="UP000807716">
    <property type="component" value="Unassembled WGS sequence"/>
</dbReference>
<evidence type="ECO:0000256" key="1">
    <source>
        <dbReference type="SAM" id="Phobius"/>
    </source>
</evidence>
<comment type="caution">
    <text evidence="2">The sequence shown here is derived from an EMBL/GenBank/DDBJ whole genome shotgun (WGS) entry which is preliminary data.</text>
</comment>
<keyword evidence="3" id="KW-1185">Reference proteome</keyword>
<dbReference type="EMBL" id="JAAAJB010000787">
    <property type="protein sequence ID" value="KAG0251130.1"/>
    <property type="molecule type" value="Genomic_DNA"/>
</dbReference>
<proteinExistence type="predicted"/>
<name>A0A9P6TXT9_9FUNG</name>
<dbReference type="AlphaFoldDB" id="A0A9P6TXT9"/>
<evidence type="ECO:0000313" key="2">
    <source>
        <dbReference type="EMBL" id="KAG0251130.1"/>
    </source>
</evidence>
<protein>
    <submittedName>
        <fullName evidence="2">Uncharacterized protein</fullName>
    </submittedName>
</protein>
<accession>A0A9P6TXT9</accession>
<gene>
    <name evidence="2" type="ORF">DFQ27_008977</name>
</gene>
<sequence length="429" mass="48219">MGSIHSVLCIAADEQYLYAVAFEYGQADGDIVLLRSPSYPDSLSSNKWDIVKRGANDFIPSTERIHHYCAASRGAFLILSDSNETENERFRGFLYDPVSTKGEFQKVHAGSICEDEDWCQASVLVVPRSSPPRFSMFYYHESYDAIRMASFDNSAFTFGPTNVTFEPMNNKDINIKNNHKNRDKNDFNKNNNDDNNNNYYYYYYYYLIQYNKHHNSYRNRNLNSTSSYPNTINSHSKMVVLTTDSAVNPKTNETVPRVTFRVFEVDERGLPVRAALKNSATYLLPTPCTNQNVVDRFGRVADGALYYWCNGSNGTMYTIEDSSISDPLKMEPWSDRTPDQFVLAPTRGDSDPDWALVTDTWGSIFGVHVDGSDAGELLQGGRPTVLSVSLSTGSMVYLGFLGLMVLSVLLCFCTATSPLESHSDIPTGI</sequence>
<reference evidence="2" key="1">
    <citation type="journal article" date="2020" name="Fungal Divers.">
        <title>Resolving the Mortierellaceae phylogeny through synthesis of multi-gene phylogenetics and phylogenomics.</title>
        <authorList>
            <person name="Vandepol N."/>
            <person name="Liber J."/>
            <person name="Desiro A."/>
            <person name="Na H."/>
            <person name="Kennedy M."/>
            <person name="Barry K."/>
            <person name="Grigoriev I.V."/>
            <person name="Miller A.N."/>
            <person name="O'Donnell K."/>
            <person name="Stajich J.E."/>
            <person name="Bonito G."/>
        </authorList>
    </citation>
    <scope>NUCLEOTIDE SEQUENCE</scope>
    <source>
        <strain evidence="2">BC1065</strain>
    </source>
</reference>
<evidence type="ECO:0000313" key="3">
    <source>
        <dbReference type="Proteomes" id="UP000807716"/>
    </source>
</evidence>